<evidence type="ECO:0000256" key="5">
    <source>
        <dbReference type="SAM" id="MobiDB-lite"/>
    </source>
</evidence>
<gene>
    <name evidence="8" type="ORF">AMON00008_LOCUS17021</name>
</gene>
<keyword evidence="4" id="KW-0067">ATP-binding</keyword>
<feature type="region of interest" description="Disordered" evidence="5">
    <location>
        <begin position="856"/>
        <end position="878"/>
    </location>
</feature>
<dbReference type="GO" id="GO:0016787">
    <property type="term" value="F:hydrolase activity"/>
    <property type="evidence" value="ECO:0007669"/>
    <property type="project" value="UniProtKB-KW"/>
</dbReference>
<dbReference type="Pfam" id="PF13086">
    <property type="entry name" value="AAA_11"/>
    <property type="match status" value="2"/>
</dbReference>
<accession>A0A7S4QCA1</accession>
<dbReference type="GO" id="GO:0005524">
    <property type="term" value="F:ATP binding"/>
    <property type="evidence" value="ECO:0007669"/>
    <property type="project" value="UniProtKB-KW"/>
</dbReference>
<dbReference type="PANTHER" id="PTHR10887">
    <property type="entry name" value="DNA2/NAM7 HELICASE FAMILY"/>
    <property type="match status" value="1"/>
</dbReference>
<evidence type="ECO:0008006" key="9">
    <source>
        <dbReference type="Google" id="ProtNLM"/>
    </source>
</evidence>
<dbReference type="InterPro" id="IPR045055">
    <property type="entry name" value="DNA2/NAM7-like"/>
</dbReference>
<name>A0A7S4QCA1_9DINO</name>
<keyword evidence="3" id="KW-0347">Helicase</keyword>
<feature type="compositionally biased region" description="Pro residues" evidence="5">
    <location>
        <begin position="433"/>
        <end position="445"/>
    </location>
</feature>
<feature type="domain" description="DNA2/NAM7 helicase-like C-terminal" evidence="7">
    <location>
        <begin position="1077"/>
        <end position="1281"/>
    </location>
</feature>
<dbReference type="PANTHER" id="PTHR10887:SF495">
    <property type="entry name" value="HELICASE SENATAXIN ISOFORM X1-RELATED"/>
    <property type="match status" value="1"/>
</dbReference>
<dbReference type="InterPro" id="IPR041679">
    <property type="entry name" value="DNA2/NAM7-like_C"/>
</dbReference>
<keyword evidence="1" id="KW-0547">Nucleotide-binding</keyword>
<keyword evidence="2" id="KW-0378">Hydrolase</keyword>
<feature type="domain" description="DNA2/NAM7 helicase helicase" evidence="6">
    <location>
        <begin position="881"/>
        <end position="956"/>
    </location>
</feature>
<sequence length="1321" mass="143260">MDTWVEVRGEVQGSYYWNERSALVCWELPEGAVCSPWVYVREAGQEPRYVARDPKPAARAGGRNSAAVASRGPNTLGWLGGRDPAAVSAACRWLGGMEAEGLQTSEPQPGGGTRAARTQSPLRVARWAKIGAKVERAPRTVAAASAQLQAVGTSGAAAPGRGGTWSERIQELAREEQTGLALVCVNWAWERRWPDERLEAFKPCKKMKDAVLRYVPGVVLVNDSIWVCQPLPPGDVLHDRREVEVAEARAVQIEAKPKEERQLLRHSFQAAGWERWAASYHRVHEALYRCTLRCLLTAAALVPAGRADAAASGSSPLAGTWTYSAPKGEPCDYDIVEEGSQLVFSETLRGAEVRGELRQAQDDWREASLPNGQVRLRWRGEGTIESQCRVSPDAEWSEATVARRSLRGVYAGYGPDPLLSAVSAMEEALQDPRLPPPPVPVPEPWARPSRSKAPGAASSPSERSPQAPATPFAPAEGLLEALMQSLAAARRALRRPAAEGDAPQSAADDGQKLRGELTGRFQTLVDGTCSLLDGESAVPLTETFWAVSKLLPHVWQYALALRDAPALGRLSHALQAAHRALFASRHAPQAGAAALPEPAGGLGMPLGLWEELVERSVRSAHLGEGLAEEALAKLPVHLAPPGAHYAAHFLQLLYHERLAELRESLAEAEEAALRAGADPAVFEGAWSQQPQHRPDLDLRPRPGLPRFPAWGYLRRGEVLSLMPWPPRRGLVVPVELLADFDASREREEGERPLLKLKLHTVVPPLAAGAEIFAAQDFAVAPLRCSKVPHQRQAEAVKAISRQCSGYHASIRGLILHSWVQRGPRPNGWSRRRVAAPAQPDDEAHCPRALAAEVPEDLEARAESRPRSASSTGGYHVPLTPDQERAMLCAELRRCTLVRGPPGTGKTHTACALIGRWVESVRRCRVLVVTQSNAAALNIHQRLEAFGLPSVRVGTHMKPEEILQQRFFLTLFEPWDMQPLREAVATGEVPPPTVIATLCQKAAKRSPVVVMTCISSGNAGLLGGCFFQRVLLDEAAQATEPTSLVPLLCGAAAFACIGDDRQLPATVSSRVARAGGLGESLFERLLRAGAVDAGGGFLQLEVQRRMHSSIADFPACLFYGGRISTGVPDAERPAVPGLRWPAGGACRVVFVDLAGRRGREESAGTSTCNRGEAELLVSTLMGFLKVPGARRVRAADVAIITGYSAQRDLIRREIRRATGRSHLAQPVRVDTVDGFQGMERDLVLVSTARSNAHGEVGFLRDPRRANVLLTRARRGLVIFGDARTLRSEEEVWGPWLRWVEARGGFVDAQGLERLQASCVVEA</sequence>
<feature type="region of interest" description="Disordered" evidence="5">
    <location>
        <begin position="53"/>
        <end position="79"/>
    </location>
</feature>
<dbReference type="GO" id="GO:0005694">
    <property type="term" value="C:chromosome"/>
    <property type="evidence" value="ECO:0007669"/>
    <property type="project" value="UniProtKB-ARBA"/>
</dbReference>
<reference evidence="8" key="1">
    <citation type="submission" date="2021-01" db="EMBL/GenBank/DDBJ databases">
        <authorList>
            <person name="Corre E."/>
            <person name="Pelletier E."/>
            <person name="Niang G."/>
            <person name="Scheremetjew M."/>
            <person name="Finn R."/>
            <person name="Kale V."/>
            <person name="Holt S."/>
            <person name="Cochrane G."/>
            <person name="Meng A."/>
            <person name="Brown T."/>
            <person name="Cohen L."/>
        </authorList>
    </citation>
    <scope>NUCLEOTIDE SEQUENCE</scope>
    <source>
        <strain evidence="8">CCMP3105</strain>
    </source>
</reference>
<dbReference type="CDD" id="cd18808">
    <property type="entry name" value="SF1_C_Upf1"/>
    <property type="match status" value="1"/>
</dbReference>
<evidence type="ECO:0000256" key="2">
    <source>
        <dbReference type="ARBA" id="ARBA00022801"/>
    </source>
</evidence>
<dbReference type="SUPFAM" id="SSF52540">
    <property type="entry name" value="P-loop containing nucleoside triphosphate hydrolases"/>
    <property type="match status" value="1"/>
</dbReference>
<evidence type="ECO:0000256" key="3">
    <source>
        <dbReference type="ARBA" id="ARBA00022806"/>
    </source>
</evidence>
<feature type="region of interest" description="Disordered" evidence="5">
    <location>
        <begin position="429"/>
        <end position="472"/>
    </location>
</feature>
<feature type="domain" description="DNA2/NAM7 helicase helicase" evidence="6">
    <location>
        <begin position="997"/>
        <end position="1068"/>
    </location>
</feature>
<evidence type="ECO:0000313" key="8">
    <source>
        <dbReference type="EMBL" id="CAE4577401.1"/>
    </source>
</evidence>
<dbReference type="InterPro" id="IPR041677">
    <property type="entry name" value="DNA2/NAM7_AAA_11"/>
</dbReference>
<dbReference type="EMBL" id="HBNR01025275">
    <property type="protein sequence ID" value="CAE4577401.1"/>
    <property type="molecule type" value="Transcribed_RNA"/>
</dbReference>
<dbReference type="Gene3D" id="3.40.50.300">
    <property type="entry name" value="P-loop containing nucleotide triphosphate hydrolases"/>
    <property type="match status" value="2"/>
</dbReference>
<evidence type="ECO:0000259" key="7">
    <source>
        <dbReference type="Pfam" id="PF13087"/>
    </source>
</evidence>
<evidence type="ECO:0000259" key="6">
    <source>
        <dbReference type="Pfam" id="PF13086"/>
    </source>
</evidence>
<dbReference type="FunFam" id="3.40.50.300:FF:000326">
    <property type="entry name" value="P-loop containing nucleoside triphosphate hydrolase"/>
    <property type="match status" value="1"/>
</dbReference>
<evidence type="ECO:0000256" key="4">
    <source>
        <dbReference type="ARBA" id="ARBA00022840"/>
    </source>
</evidence>
<dbReference type="Pfam" id="PF13087">
    <property type="entry name" value="AAA_12"/>
    <property type="match status" value="1"/>
</dbReference>
<dbReference type="InterPro" id="IPR047187">
    <property type="entry name" value="SF1_C_Upf1"/>
</dbReference>
<organism evidence="8">
    <name type="scientific">Alexandrium monilatum</name>
    <dbReference type="NCBI Taxonomy" id="311494"/>
    <lineage>
        <taxon>Eukaryota</taxon>
        <taxon>Sar</taxon>
        <taxon>Alveolata</taxon>
        <taxon>Dinophyceae</taxon>
        <taxon>Gonyaulacales</taxon>
        <taxon>Pyrocystaceae</taxon>
        <taxon>Alexandrium</taxon>
    </lineage>
</organism>
<proteinExistence type="predicted"/>
<dbReference type="InterPro" id="IPR027417">
    <property type="entry name" value="P-loop_NTPase"/>
</dbReference>
<dbReference type="GO" id="GO:0004386">
    <property type="term" value="F:helicase activity"/>
    <property type="evidence" value="ECO:0007669"/>
    <property type="project" value="UniProtKB-KW"/>
</dbReference>
<evidence type="ECO:0000256" key="1">
    <source>
        <dbReference type="ARBA" id="ARBA00022741"/>
    </source>
</evidence>
<protein>
    <recommendedName>
        <fullName evidence="9">WW domain-containing protein</fullName>
    </recommendedName>
</protein>